<proteinExistence type="predicted"/>
<reference evidence="1 2" key="1">
    <citation type="journal article" date="2013" name="BMC Genomics">
        <title>ContigScape: a Cytoscape plugin facilitating microbial genome gap closing.</title>
        <authorList>
            <person name="Tang B."/>
            <person name="Wang Q."/>
            <person name="Yang M."/>
            <person name="Xie F."/>
            <person name="Zhu Y."/>
            <person name="Zhuo Y."/>
            <person name="Wang S."/>
            <person name="Gao H."/>
            <person name="Ding X."/>
            <person name="Zhang L."/>
            <person name="Zhao G."/>
            <person name="Zheng H."/>
        </authorList>
    </citation>
    <scope>NUCLEOTIDE SEQUENCE [LARGE SCALE GENOMIC DNA]</scope>
    <source>
        <strain evidence="1 2">HCCB10007</strain>
    </source>
</reference>
<accession>R4TFV1</accession>
<name>R4TFV1_9PSEU</name>
<dbReference type="AlphaFoldDB" id="R4TFV1"/>
<dbReference type="HOGENOM" id="CLU_1987974_0_0_11"/>
<evidence type="ECO:0000313" key="1">
    <source>
        <dbReference type="EMBL" id="AGM09622.1"/>
    </source>
</evidence>
<sequence length="125" mass="13298">MGDIPGSFSRGPLSNAFIAAARALAALRWRLRGLWLACGPVGGLCGPRLLSDPFRGLPGQGDVRAGLREIDDLCERVAASLRRRTVVGFFARSRIRPRDQERVQAGACLGIEIAAHVPATGPLLA</sequence>
<organism evidence="1 2">
    <name type="scientific">Amycolatopsis keratiniphila</name>
    <dbReference type="NCBI Taxonomy" id="129921"/>
    <lineage>
        <taxon>Bacteria</taxon>
        <taxon>Bacillati</taxon>
        <taxon>Actinomycetota</taxon>
        <taxon>Actinomycetes</taxon>
        <taxon>Pseudonocardiales</taxon>
        <taxon>Pseudonocardiaceae</taxon>
        <taxon>Amycolatopsis</taxon>
        <taxon>Amycolatopsis japonica group</taxon>
    </lineage>
</organism>
<evidence type="ECO:0000313" key="2">
    <source>
        <dbReference type="Proteomes" id="UP000013968"/>
    </source>
</evidence>
<dbReference type="Proteomes" id="UP000013968">
    <property type="component" value="Chromosome"/>
</dbReference>
<protein>
    <submittedName>
        <fullName evidence="1">Uncharacterized protein</fullName>
    </submittedName>
</protein>
<dbReference type="EMBL" id="CP003410">
    <property type="protein sequence ID" value="AGM09622.1"/>
    <property type="molecule type" value="Genomic_DNA"/>
</dbReference>
<keyword evidence="2" id="KW-1185">Reference proteome</keyword>
<gene>
    <name evidence="1" type="ORF">AORI_7040</name>
</gene>
<dbReference type="KEGG" id="aoi:AORI_7040"/>